<organism evidence="8 9">
    <name type="scientific">Fonsecaea nubica</name>
    <dbReference type="NCBI Taxonomy" id="856822"/>
    <lineage>
        <taxon>Eukaryota</taxon>
        <taxon>Fungi</taxon>
        <taxon>Dikarya</taxon>
        <taxon>Ascomycota</taxon>
        <taxon>Pezizomycotina</taxon>
        <taxon>Eurotiomycetes</taxon>
        <taxon>Chaetothyriomycetidae</taxon>
        <taxon>Chaetothyriales</taxon>
        <taxon>Herpotrichiellaceae</taxon>
        <taxon>Fonsecaea</taxon>
    </lineage>
</organism>
<sequence length="638" mass="71458">MIAKDVDVDVEVIEAKYAEERQKRLRPDGTAQYVDVLESDKFKNFGVDPWAWEGHAAPTHPLEDGDHFKVVILGTGFAGILYGIHFLRAGFKLSDLLFVDRAGGFGGTWYWNRYPGIMCDVESYIYLPLLEETGYMPKHKYSYGYEIRNYANQLASKYNLGESASFNTEMDSASWDEHEKSWSFELRQKTPDGNARRVHVRSDFFVLAPGLFTHPKLPGIPGIEDFKGHCFHTSRWDYAYTGGSPTDWTLDKLQDKRVAIIGTGATAIQAIPQLSNWAKQLYVVQRTPAGVDVRGQQPTDPEVWKREIGNKPGWQEERIRNFLECMSDPYEPPSVDMVDDAWSHFISGAVLTGGPRAKGLTMENLPEFLKRYRSMDLERQEKVRERVDKVVQDPEIAKSLKAWYASWCKRPCFHDDYLPTFNKPNVRLLDTQGAGLTKITNDGIIVNGEKIEVDVIIFSTGFEVEGANSPAAQAGIPVTGRNGLSLNEKWDRGVGTLHGITTREFPNFFFTGTSQTLTSPNFMVALDYLAKHSVYIISTVVKKAEQEGKSKAVVEPALDAEEAWAAAIAKGAISGAAMAGCTPSYYNRECELESITAPEELAKMMRKGIWSGGPLDFIDFANAWEKDGKLEGLEVSTF</sequence>
<dbReference type="PANTHER" id="PTHR43098">
    <property type="entry name" value="L-ORNITHINE N(5)-MONOOXYGENASE-RELATED"/>
    <property type="match status" value="1"/>
</dbReference>
<dbReference type="EMBL" id="LVCJ01000015">
    <property type="protein sequence ID" value="OAL37352.1"/>
    <property type="molecule type" value="Genomic_DNA"/>
</dbReference>
<evidence type="ECO:0000256" key="6">
    <source>
        <dbReference type="ARBA" id="ARBA00022857"/>
    </source>
</evidence>
<comment type="pathway">
    <text evidence="2">Secondary metabolite biosynthesis; terpenoid biosynthesis.</text>
</comment>
<dbReference type="GO" id="GO:0050661">
    <property type="term" value="F:NADP binding"/>
    <property type="evidence" value="ECO:0007669"/>
    <property type="project" value="InterPro"/>
</dbReference>
<evidence type="ECO:0000256" key="7">
    <source>
        <dbReference type="ARBA" id="ARBA00023002"/>
    </source>
</evidence>
<evidence type="ECO:0000256" key="2">
    <source>
        <dbReference type="ARBA" id="ARBA00004721"/>
    </source>
</evidence>
<comment type="caution">
    <text evidence="8">The sequence shown here is derived from an EMBL/GenBank/DDBJ whole genome shotgun (WGS) entry which is preliminary data.</text>
</comment>
<keyword evidence="7" id="KW-0560">Oxidoreductase</keyword>
<evidence type="ECO:0000256" key="3">
    <source>
        <dbReference type="ARBA" id="ARBA00010139"/>
    </source>
</evidence>
<dbReference type="InterPro" id="IPR020946">
    <property type="entry name" value="Flavin_mOase-like"/>
</dbReference>
<dbReference type="Pfam" id="PF00743">
    <property type="entry name" value="FMO-like"/>
    <property type="match status" value="1"/>
</dbReference>
<accession>A0A178D6Y4</accession>
<keyword evidence="9" id="KW-1185">Reference proteome</keyword>
<proteinExistence type="inferred from homology"/>
<evidence type="ECO:0000256" key="1">
    <source>
        <dbReference type="ARBA" id="ARBA00001974"/>
    </source>
</evidence>
<dbReference type="SUPFAM" id="SSF51905">
    <property type="entry name" value="FAD/NAD(P)-binding domain"/>
    <property type="match status" value="1"/>
</dbReference>
<evidence type="ECO:0000256" key="5">
    <source>
        <dbReference type="ARBA" id="ARBA00022827"/>
    </source>
</evidence>
<keyword evidence="5" id="KW-0274">FAD</keyword>
<keyword evidence="4" id="KW-0285">Flavoprotein</keyword>
<dbReference type="OrthoDB" id="66881at2759"/>
<keyword evidence="6" id="KW-0521">NADP</keyword>
<dbReference type="AlphaFoldDB" id="A0A178D6Y4"/>
<comment type="cofactor">
    <cofactor evidence="1">
        <name>FAD</name>
        <dbReference type="ChEBI" id="CHEBI:57692"/>
    </cofactor>
</comment>
<evidence type="ECO:0000256" key="4">
    <source>
        <dbReference type="ARBA" id="ARBA00022630"/>
    </source>
</evidence>
<dbReference type="RefSeq" id="XP_022502364.1">
    <property type="nucleotide sequence ID" value="XM_022641504.1"/>
</dbReference>
<evidence type="ECO:0000313" key="8">
    <source>
        <dbReference type="EMBL" id="OAL37352.1"/>
    </source>
</evidence>
<name>A0A178D6Y4_9EURO</name>
<dbReference type="GO" id="GO:0004499">
    <property type="term" value="F:N,N-dimethylaniline monooxygenase activity"/>
    <property type="evidence" value="ECO:0007669"/>
    <property type="project" value="InterPro"/>
</dbReference>
<dbReference type="GeneID" id="34586623"/>
<evidence type="ECO:0000313" key="9">
    <source>
        <dbReference type="Proteomes" id="UP000185904"/>
    </source>
</evidence>
<dbReference type="GO" id="GO:0050660">
    <property type="term" value="F:flavin adenine dinucleotide binding"/>
    <property type="evidence" value="ECO:0007669"/>
    <property type="project" value="InterPro"/>
</dbReference>
<comment type="similarity">
    <text evidence="3">Belongs to the FAD-binding monooxygenase family.</text>
</comment>
<protein>
    <submittedName>
        <fullName evidence="8">Uncharacterized protein</fullName>
    </submittedName>
</protein>
<dbReference type="InterPro" id="IPR036188">
    <property type="entry name" value="FAD/NAD-bd_sf"/>
</dbReference>
<gene>
    <name evidence="8" type="ORF">AYO20_03201</name>
</gene>
<reference evidence="8 9" key="1">
    <citation type="submission" date="2016-03" db="EMBL/GenBank/DDBJ databases">
        <title>The draft genome sequence of Fonsecaea nubica causative agent of cutaneous subcutaneous infection in human host.</title>
        <authorList>
            <person name="Costa F."/>
            <person name="Sybren D.H."/>
            <person name="Raittz R.T."/>
            <person name="Weiss V.A."/>
            <person name="Leao A.C."/>
            <person name="Gomes R."/>
            <person name="De Souza E.M."/>
            <person name="Pedrosa F.O."/>
            <person name="Steffens M.B."/>
            <person name="Bombassaro A."/>
            <person name="Tadra-Sfeir M.Z."/>
            <person name="Moreno L.F."/>
            <person name="Najafzadeh M.J."/>
            <person name="Felipe M.S."/>
            <person name="Teixeira M."/>
            <person name="Sun J."/>
            <person name="Xi L."/>
            <person name="Castro M.A."/>
            <person name="Vicente V.A."/>
        </authorList>
    </citation>
    <scope>NUCLEOTIDE SEQUENCE [LARGE SCALE GENOMIC DNA]</scope>
    <source>
        <strain evidence="8 9">CBS 269.64</strain>
    </source>
</reference>
<dbReference type="InterPro" id="IPR050775">
    <property type="entry name" value="FAD-binding_Monooxygenases"/>
</dbReference>
<dbReference type="Proteomes" id="UP000185904">
    <property type="component" value="Unassembled WGS sequence"/>
</dbReference>
<dbReference type="PANTHER" id="PTHR43098:SF2">
    <property type="entry name" value="FAD-BINDING MONOOXYGENASE AUSB-RELATED"/>
    <property type="match status" value="1"/>
</dbReference>
<dbReference type="Gene3D" id="3.50.50.60">
    <property type="entry name" value="FAD/NAD(P)-binding domain"/>
    <property type="match status" value="3"/>
</dbReference>